<feature type="region of interest" description="Disordered" evidence="1">
    <location>
        <begin position="18"/>
        <end position="80"/>
    </location>
</feature>
<dbReference type="AlphaFoldDB" id="A0A5K1K5N5"/>
<protein>
    <submittedName>
        <fullName evidence="2">Uncharacterized protein</fullName>
    </submittedName>
</protein>
<feature type="compositionally biased region" description="Polar residues" evidence="1">
    <location>
        <begin position="36"/>
        <end position="45"/>
    </location>
</feature>
<proteinExistence type="predicted"/>
<sequence length="122" mass="13246">MATLRRITSRARLFGRRTLSSASEPWDVDDDETVVGHSTSQGSQSLDDRALRPGSKSRPGTGSTFGPGGSDIQKGYGLGGGTKRVEIAEVTRTPEGDVWVPMEVEDVVQKLRDLKLPSKFRT</sequence>
<name>A0A5K1K5N5_9APHY</name>
<evidence type="ECO:0000256" key="1">
    <source>
        <dbReference type="SAM" id="MobiDB-lite"/>
    </source>
</evidence>
<accession>A0A5K1K5N5</accession>
<evidence type="ECO:0000313" key="2">
    <source>
        <dbReference type="EMBL" id="VWP01639.1"/>
    </source>
</evidence>
<gene>
    <name evidence="2" type="primary">I1RK97</name>
</gene>
<dbReference type="EMBL" id="LR729541">
    <property type="protein sequence ID" value="VWP01639.1"/>
    <property type="molecule type" value="Genomic_DNA"/>
</dbReference>
<reference evidence="2" key="1">
    <citation type="submission" date="2019-10" db="EMBL/GenBank/DDBJ databases">
        <authorList>
            <person name="Nor Muhammad N."/>
        </authorList>
    </citation>
    <scope>NUCLEOTIDE SEQUENCE</scope>
</reference>
<organism evidence="2">
    <name type="scientific">Ganoderma boninense</name>
    <dbReference type="NCBI Taxonomy" id="34458"/>
    <lineage>
        <taxon>Eukaryota</taxon>
        <taxon>Fungi</taxon>
        <taxon>Dikarya</taxon>
        <taxon>Basidiomycota</taxon>
        <taxon>Agaricomycotina</taxon>
        <taxon>Agaricomycetes</taxon>
        <taxon>Polyporales</taxon>
        <taxon>Polyporaceae</taxon>
        <taxon>Ganoderma</taxon>
    </lineage>
</organism>